<dbReference type="SUPFAM" id="SSF56954">
    <property type="entry name" value="Outer membrane efflux proteins (OEP)"/>
    <property type="match status" value="1"/>
</dbReference>
<keyword evidence="2" id="KW-1134">Transmembrane beta strand</keyword>
<evidence type="ECO:0000313" key="3">
    <source>
        <dbReference type="EMBL" id="NSL87702.1"/>
    </source>
</evidence>
<dbReference type="PANTHER" id="PTHR30203">
    <property type="entry name" value="OUTER MEMBRANE CATION EFFLUX PROTEIN"/>
    <property type="match status" value="1"/>
</dbReference>
<feature type="signal peptide" evidence="2">
    <location>
        <begin position="1"/>
        <end position="19"/>
    </location>
</feature>
<organism evidence="3 4">
    <name type="scientific">Chitinophaga solisilvae</name>
    <dbReference type="NCBI Taxonomy" id="1233460"/>
    <lineage>
        <taxon>Bacteria</taxon>
        <taxon>Pseudomonadati</taxon>
        <taxon>Bacteroidota</taxon>
        <taxon>Chitinophagia</taxon>
        <taxon>Chitinophagales</taxon>
        <taxon>Chitinophagaceae</taxon>
        <taxon>Chitinophaga</taxon>
    </lineage>
</organism>
<keyword evidence="2" id="KW-0564">Palmitate</keyword>
<gene>
    <name evidence="3" type="ORF">ECE50_012715</name>
</gene>
<sequence>MKGKISLILVMAVICVTTACRVGKDFTRPAVALPDKYRGAGAATDTTSIAGIPWKSFFTDPVLQTLIDSAIAKNFDMLTALKNVEAAERSVRASRLGNLPDINLTVQGNRNWPSKNSLNGSLSQEFIGTRFMDDYNANVGLSWEVIAWGKISRLKEAALADYLRSAEASKAVQTKLVSDVAQGYYNLLMLDNQLEITKKNLALNDSTLRIMRLQYESGQTNTLAIEQTEAQRDAAAALLPKIEQQISQQENALRLLTGDLPGSIARQANLQSVRFDGQLSAGVPAALLSARPDVHAAEMSVMAANARTGVARANMYPALNITASAGLNAFKASSWFSIPGSLFETVGGSITQPVFQRRKLKTEWETAKIEWEKSVISFRQSVLTAVGEVSDALVKIDKLKAQYSITQQRVQKLESATRNASMLYQNGMANYLEVITAQGNVLQSELDLAAIQREQLGAVTELYRALGGGWK</sequence>
<keyword evidence="4" id="KW-1185">Reference proteome</keyword>
<evidence type="ECO:0000313" key="4">
    <source>
        <dbReference type="Proteomes" id="UP000281028"/>
    </source>
</evidence>
<dbReference type="GO" id="GO:0005886">
    <property type="term" value="C:plasma membrane"/>
    <property type="evidence" value="ECO:0007669"/>
    <property type="project" value="UniProtKB-SubCell"/>
</dbReference>
<evidence type="ECO:0000256" key="1">
    <source>
        <dbReference type="ARBA" id="ARBA00007613"/>
    </source>
</evidence>
<keyword evidence="2" id="KW-0472">Membrane</keyword>
<dbReference type="Gene3D" id="1.20.1600.10">
    <property type="entry name" value="Outer membrane efflux proteins (OEP)"/>
    <property type="match status" value="1"/>
</dbReference>
<keyword evidence="2" id="KW-0732">Signal</keyword>
<dbReference type="Gene3D" id="2.20.200.10">
    <property type="entry name" value="Outer membrane efflux proteins (OEP)"/>
    <property type="match status" value="1"/>
</dbReference>
<protein>
    <submittedName>
        <fullName evidence="3">Efflux transporter outer membrane subunit</fullName>
    </submittedName>
</protein>
<dbReference type="InterPro" id="IPR003423">
    <property type="entry name" value="OMP_efflux"/>
</dbReference>
<keyword evidence="2" id="KW-0449">Lipoprotein</keyword>
<evidence type="ECO:0000256" key="2">
    <source>
        <dbReference type="RuleBase" id="RU362097"/>
    </source>
</evidence>
<comment type="subcellular location">
    <subcellularLocation>
        <location evidence="2">Cell membrane</location>
        <topology evidence="2">Lipid-anchor</topology>
    </subcellularLocation>
</comment>
<dbReference type="Proteomes" id="UP000281028">
    <property type="component" value="Unassembled WGS sequence"/>
</dbReference>
<dbReference type="NCBIfam" id="TIGR01845">
    <property type="entry name" value="outer_NodT"/>
    <property type="match status" value="1"/>
</dbReference>
<dbReference type="InterPro" id="IPR010131">
    <property type="entry name" value="MdtP/NodT-like"/>
</dbReference>
<dbReference type="Pfam" id="PF02321">
    <property type="entry name" value="OEP"/>
    <property type="match status" value="2"/>
</dbReference>
<accession>A0A433WLZ2</accession>
<comment type="caution">
    <text evidence="3">The sequence shown here is derived from an EMBL/GenBank/DDBJ whole genome shotgun (WGS) entry which is preliminary data.</text>
</comment>
<dbReference type="EMBL" id="RIAR02000001">
    <property type="protein sequence ID" value="NSL87702.1"/>
    <property type="molecule type" value="Genomic_DNA"/>
</dbReference>
<dbReference type="OrthoDB" id="9770517at2"/>
<reference evidence="3" key="1">
    <citation type="submission" date="2020-05" db="EMBL/GenBank/DDBJ databases">
        <title>Chitinophaga laudate sp. nov., isolated from a tropical peat swamp.</title>
        <authorList>
            <person name="Goh C.B.S."/>
            <person name="Lee M.S."/>
            <person name="Parimannan S."/>
            <person name="Pasbakhsh P."/>
            <person name="Yule C.M."/>
            <person name="Rajandas H."/>
            <person name="Loke S."/>
            <person name="Croft L."/>
            <person name="Tan J.B.L."/>
        </authorList>
    </citation>
    <scope>NUCLEOTIDE SEQUENCE</scope>
    <source>
        <strain evidence="3">Mgbs1</strain>
    </source>
</reference>
<proteinExistence type="inferred from homology"/>
<dbReference type="PANTHER" id="PTHR30203:SF33">
    <property type="entry name" value="BLR4455 PROTEIN"/>
    <property type="match status" value="1"/>
</dbReference>
<feature type="chain" id="PRO_5040557944" evidence="2">
    <location>
        <begin position="20"/>
        <end position="471"/>
    </location>
</feature>
<name>A0A433WLZ2_9BACT</name>
<dbReference type="GO" id="GO:0015562">
    <property type="term" value="F:efflux transmembrane transporter activity"/>
    <property type="evidence" value="ECO:0007669"/>
    <property type="project" value="InterPro"/>
</dbReference>
<dbReference type="PROSITE" id="PS51257">
    <property type="entry name" value="PROKAR_LIPOPROTEIN"/>
    <property type="match status" value="1"/>
</dbReference>
<comment type="similarity">
    <text evidence="1 2">Belongs to the outer membrane factor (OMF) (TC 1.B.17) family.</text>
</comment>
<dbReference type="AlphaFoldDB" id="A0A433WLZ2"/>
<keyword evidence="2" id="KW-0812">Transmembrane</keyword>